<dbReference type="RefSeq" id="WP_212529235.1">
    <property type="nucleotide sequence ID" value="NZ_JAGSOG010000067.1"/>
</dbReference>
<keyword evidence="3" id="KW-0378">Hydrolase</keyword>
<dbReference type="Pfam" id="PF01738">
    <property type="entry name" value="DLH"/>
    <property type="match status" value="1"/>
</dbReference>
<dbReference type="GO" id="GO:0016787">
    <property type="term" value="F:hydrolase activity"/>
    <property type="evidence" value="ECO:0007669"/>
    <property type="project" value="UniProtKB-KW"/>
</dbReference>
<evidence type="ECO:0000313" key="4">
    <source>
        <dbReference type="Proteomes" id="UP000675781"/>
    </source>
</evidence>
<evidence type="ECO:0000313" key="3">
    <source>
        <dbReference type="EMBL" id="MBR7834719.1"/>
    </source>
</evidence>
<comment type="similarity">
    <text evidence="1">Belongs to the AB hydrolase superfamily.</text>
</comment>
<evidence type="ECO:0000256" key="1">
    <source>
        <dbReference type="ARBA" id="ARBA00008645"/>
    </source>
</evidence>
<keyword evidence="4" id="KW-1185">Reference proteome</keyword>
<dbReference type="AlphaFoldDB" id="A0A941IP49"/>
<dbReference type="PANTHER" id="PTHR22946">
    <property type="entry name" value="DIENELACTONE HYDROLASE DOMAIN-CONTAINING PROTEIN-RELATED"/>
    <property type="match status" value="1"/>
</dbReference>
<sequence length="243" mass="25772">MSIERQISYHDLETPLQGYLHLPEHHTAPLPGIVLIHGAGGLDAHPREQAGRYADLGYAVLAVDMFGPVWGTGRENLVAYLKELRDEPDLLVRRVAAGLSALGQCAESDGRFAAVGFCFGGMAALTLARAGLELTAAVSLHGSLATVRPAEAGGVRARLLVCHGARDPHVPMADVAAFSEEMIAADADWRLVVYGRAVHGFTHRDAVPGAPGQIPGVGYDQDADELSFAEAREFLAASFTRVA</sequence>
<dbReference type="EMBL" id="JAGSOG010000067">
    <property type="protein sequence ID" value="MBR7834719.1"/>
    <property type="molecule type" value="Genomic_DNA"/>
</dbReference>
<dbReference type="Gene3D" id="3.40.50.1820">
    <property type="entry name" value="alpha/beta hydrolase"/>
    <property type="match status" value="1"/>
</dbReference>
<accession>A0A941IP49</accession>
<organism evidence="3 4">
    <name type="scientific">Actinospica durhamensis</name>
    <dbReference type="NCBI Taxonomy" id="1508375"/>
    <lineage>
        <taxon>Bacteria</taxon>
        <taxon>Bacillati</taxon>
        <taxon>Actinomycetota</taxon>
        <taxon>Actinomycetes</taxon>
        <taxon>Catenulisporales</taxon>
        <taxon>Actinospicaceae</taxon>
        <taxon>Actinospica</taxon>
    </lineage>
</organism>
<feature type="domain" description="Dienelactone hydrolase" evidence="2">
    <location>
        <begin position="17"/>
        <end position="237"/>
    </location>
</feature>
<gene>
    <name evidence="3" type="ORF">KDL01_15700</name>
</gene>
<evidence type="ECO:0000259" key="2">
    <source>
        <dbReference type="Pfam" id="PF01738"/>
    </source>
</evidence>
<reference evidence="3" key="1">
    <citation type="submission" date="2021-04" db="EMBL/GenBank/DDBJ databases">
        <title>Genome based classification of Actinospica acidithermotolerans sp. nov., an actinobacterium isolated from an Indonesian hot spring.</title>
        <authorList>
            <person name="Kusuma A.B."/>
            <person name="Putra K.E."/>
            <person name="Nafisah S."/>
            <person name="Loh J."/>
            <person name="Nouioui I."/>
            <person name="Goodfellow M."/>
        </authorList>
    </citation>
    <scope>NUCLEOTIDE SEQUENCE</scope>
    <source>
        <strain evidence="3">CSCA 57</strain>
    </source>
</reference>
<name>A0A941IP49_9ACTN</name>
<dbReference type="InterPro" id="IPR029058">
    <property type="entry name" value="AB_hydrolase_fold"/>
</dbReference>
<proteinExistence type="inferred from homology"/>
<comment type="caution">
    <text evidence="3">The sequence shown here is derived from an EMBL/GenBank/DDBJ whole genome shotgun (WGS) entry which is preliminary data.</text>
</comment>
<protein>
    <submittedName>
        <fullName evidence="3">Dienelactone hydrolase family protein</fullName>
    </submittedName>
</protein>
<dbReference type="InterPro" id="IPR050261">
    <property type="entry name" value="FrsA_esterase"/>
</dbReference>
<dbReference type="PANTHER" id="PTHR22946:SF0">
    <property type="entry name" value="DIENELACTONE HYDROLASE DOMAIN-CONTAINING PROTEIN"/>
    <property type="match status" value="1"/>
</dbReference>
<dbReference type="Proteomes" id="UP000675781">
    <property type="component" value="Unassembled WGS sequence"/>
</dbReference>
<dbReference type="SUPFAM" id="SSF53474">
    <property type="entry name" value="alpha/beta-Hydrolases"/>
    <property type="match status" value="1"/>
</dbReference>
<dbReference type="InterPro" id="IPR002925">
    <property type="entry name" value="Dienelactn_hydro"/>
</dbReference>